<reference evidence="1 2" key="1">
    <citation type="journal article" date="2020" name="Microorganisms">
        <title>Reliable Identification of Environmental Pseudomonas Isolates Using the rpoD Gene.</title>
        <authorList>
            <consortium name="The Broad Institute Genome Sequencing Platform"/>
            <person name="Girard L."/>
            <person name="Lood C."/>
            <person name="Rokni-Zadeh H."/>
            <person name="van Noort V."/>
            <person name="Lavigne R."/>
            <person name="De Mot R."/>
        </authorList>
    </citation>
    <scope>NUCLEOTIDE SEQUENCE [LARGE SCALE GENOMIC DNA]</scope>
    <source>
        <strain evidence="1 2">RW8P3</strain>
    </source>
</reference>
<gene>
    <name evidence="1" type="ORF">HU752_030200</name>
</gene>
<dbReference type="AlphaFoldDB" id="A0A9E6PT05"/>
<proteinExistence type="predicted"/>
<reference evidence="1 2" key="2">
    <citation type="journal article" date="2021" name="Microorganisms">
        <title>The Ever-Expanding Pseudomonas Genus: Description of 43 New Species and Partition of the Pseudomonas putida Group.</title>
        <authorList>
            <person name="Girard L."/>
            <person name="Lood C."/>
            <person name="Hofte M."/>
            <person name="Vandamme P."/>
            <person name="Rokni-Zadeh H."/>
            <person name="van Noort V."/>
            <person name="Lavigne R."/>
            <person name="De Mot R."/>
        </authorList>
    </citation>
    <scope>NUCLEOTIDE SEQUENCE [LARGE SCALE GENOMIC DNA]</scope>
    <source>
        <strain evidence="1 2">RW8P3</strain>
    </source>
</reference>
<accession>A0A9E6PT05</accession>
<dbReference type="Proteomes" id="UP000634530">
    <property type="component" value="Chromosome"/>
</dbReference>
<evidence type="ECO:0000313" key="2">
    <source>
        <dbReference type="Proteomes" id="UP000634530"/>
    </source>
</evidence>
<keyword evidence="2" id="KW-1185">Reference proteome</keyword>
<organism evidence="1 2">
    <name type="scientific">Pseudomonas vanderleydeniana</name>
    <dbReference type="NCBI Taxonomy" id="2745495"/>
    <lineage>
        <taxon>Bacteria</taxon>
        <taxon>Pseudomonadati</taxon>
        <taxon>Pseudomonadota</taxon>
        <taxon>Gammaproteobacteria</taxon>
        <taxon>Pseudomonadales</taxon>
        <taxon>Pseudomonadaceae</taxon>
        <taxon>Pseudomonas</taxon>
    </lineage>
</organism>
<dbReference type="KEGG" id="pvw:HU752_030200"/>
<sequence>MVLLAHDEVQWAARPRWPVGPLWQGRERGEALEAIATLLERAPRSRLGYLERVDLLLGYPHVHYLLLPWQEGLYSDLDWQGFAMALFGQHHDLDPTRWQVAVDPAPFGQARLAAAVGKELLEALQALLRARRLPIGSCRPLLVDALRRHWRQLPADYRFVVREADAVSCLLGQQGLLEQVCVLPVAPRAALSEALLMVEVLCDVAERQTLVVAPRQERDSPSHWLGSLHPWLAEPTP</sequence>
<dbReference type="EMBL" id="CP077093">
    <property type="protein sequence ID" value="QXI31658.1"/>
    <property type="molecule type" value="Genomic_DNA"/>
</dbReference>
<protein>
    <submittedName>
        <fullName evidence="1">Uncharacterized protein</fullName>
    </submittedName>
</protein>
<name>A0A9E6PT05_9PSED</name>
<evidence type="ECO:0000313" key="1">
    <source>
        <dbReference type="EMBL" id="QXI31658.1"/>
    </source>
</evidence>